<organism evidence="2">
    <name type="scientific">Phallusia mammillata</name>
    <dbReference type="NCBI Taxonomy" id="59560"/>
    <lineage>
        <taxon>Eukaryota</taxon>
        <taxon>Metazoa</taxon>
        <taxon>Chordata</taxon>
        <taxon>Tunicata</taxon>
        <taxon>Ascidiacea</taxon>
        <taxon>Phlebobranchia</taxon>
        <taxon>Ascidiidae</taxon>
        <taxon>Phallusia</taxon>
    </lineage>
</organism>
<feature type="compositionally biased region" description="Basic and acidic residues" evidence="1">
    <location>
        <begin position="123"/>
        <end position="136"/>
    </location>
</feature>
<feature type="compositionally biased region" description="Polar residues" evidence="1">
    <location>
        <begin position="91"/>
        <end position="102"/>
    </location>
</feature>
<dbReference type="AlphaFoldDB" id="A0A6F9DH49"/>
<feature type="region of interest" description="Disordered" evidence="1">
    <location>
        <begin position="266"/>
        <end position="287"/>
    </location>
</feature>
<feature type="region of interest" description="Disordered" evidence="1">
    <location>
        <begin position="53"/>
        <end position="147"/>
    </location>
</feature>
<dbReference type="EMBL" id="LR786434">
    <property type="protein sequence ID" value="CAB3260921.1"/>
    <property type="molecule type" value="mRNA"/>
</dbReference>
<reference evidence="2" key="1">
    <citation type="submission" date="2020-04" db="EMBL/GenBank/DDBJ databases">
        <authorList>
            <person name="Neveu A P."/>
        </authorList>
    </citation>
    <scope>NUCLEOTIDE SEQUENCE</scope>
    <source>
        <tissue evidence="2">Whole embryo</tissue>
    </source>
</reference>
<accession>A0A6F9DH49</accession>
<proteinExistence type="evidence at transcript level"/>
<protein>
    <submittedName>
        <fullName evidence="2">Uncharacterized protein LOC100176279</fullName>
    </submittedName>
</protein>
<feature type="region of interest" description="Disordered" evidence="1">
    <location>
        <begin position="175"/>
        <end position="203"/>
    </location>
</feature>
<evidence type="ECO:0000256" key="1">
    <source>
        <dbReference type="SAM" id="MobiDB-lite"/>
    </source>
</evidence>
<gene>
    <name evidence="2" type="primary">LOC100176279</name>
</gene>
<name>A0A6F9DH49_9ASCI</name>
<evidence type="ECO:0000313" key="2">
    <source>
        <dbReference type="EMBL" id="CAB3260921.1"/>
    </source>
</evidence>
<feature type="compositionally biased region" description="Polar residues" evidence="1">
    <location>
        <begin position="178"/>
        <end position="196"/>
    </location>
</feature>
<feature type="compositionally biased region" description="Low complexity" evidence="1">
    <location>
        <begin position="109"/>
        <end position="121"/>
    </location>
</feature>
<feature type="compositionally biased region" description="Low complexity" evidence="1">
    <location>
        <begin position="68"/>
        <end position="79"/>
    </location>
</feature>
<sequence>MEVVSEQRHEKKAWRGSLLMDFGSAVGESLNKLELEYDEMIVNFEQQKSRLKEFTPHESTIQEEATRAPSPALSNASSSHSDKRVGAGGSSLRSTLRNAQSTIKRKLSNRGSSSSQRTSPRVVKREPSEEVIRYDQSETSSINSEVFAKEEAVNGAVEEKKEDNMDYPLPMAYDQHQDSAGSSGSNRLSVTLTTKPPISPGKIGMRFRSSTVSGHDDHVITPPVVIDGEVKRDYQYVSPARRVGKSPKNDNKGGIFRSSSFAKILGRTENGSSGNRSRSSSKDESPLKALYKATVLSECNNKENQNNHNNNTAAILRMYKCTT</sequence>